<dbReference type="AlphaFoldDB" id="A0AA46TJX3"/>
<evidence type="ECO:0000313" key="3">
    <source>
        <dbReference type="Proteomes" id="UP001164390"/>
    </source>
</evidence>
<keyword evidence="3" id="KW-1185">Reference proteome</keyword>
<keyword evidence="1" id="KW-1133">Transmembrane helix</keyword>
<proteinExistence type="predicted"/>
<accession>A0AA46TJX3</accession>
<evidence type="ECO:0000256" key="1">
    <source>
        <dbReference type="SAM" id="Phobius"/>
    </source>
</evidence>
<organism evidence="2 3">
    <name type="scientific">Solicola gregarius</name>
    <dbReference type="NCBI Taxonomy" id="2908642"/>
    <lineage>
        <taxon>Bacteria</taxon>
        <taxon>Bacillati</taxon>
        <taxon>Actinomycetota</taxon>
        <taxon>Actinomycetes</taxon>
        <taxon>Propionibacteriales</taxon>
        <taxon>Nocardioidaceae</taxon>
        <taxon>Solicola</taxon>
    </lineage>
</organism>
<dbReference type="KEGG" id="sgrg:L0C25_03970"/>
<dbReference type="InterPro" id="IPR025339">
    <property type="entry name" value="DUF4245"/>
</dbReference>
<dbReference type="EMBL" id="CP094970">
    <property type="protein sequence ID" value="UYM06244.1"/>
    <property type="molecule type" value="Genomic_DNA"/>
</dbReference>
<reference evidence="2" key="1">
    <citation type="submission" date="2022-01" db="EMBL/GenBank/DDBJ databases">
        <title>Nocardioidaceae gen. sp. A5X3R13.</title>
        <authorList>
            <person name="Lopez Marin M.A."/>
            <person name="Uhlik O."/>
        </authorList>
    </citation>
    <scope>NUCLEOTIDE SEQUENCE</scope>
    <source>
        <strain evidence="2">A5X3R13</strain>
    </source>
</reference>
<gene>
    <name evidence="2" type="ORF">L0C25_03970</name>
</gene>
<dbReference type="Pfam" id="PF14030">
    <property type="entry name" value="DUF4245"/>
    <property type="match status" value="1"/>
</dbReference>
<keyword evidence="1" id="KW-0812">Transmembrane</keyword>
<keyword evidence="1" id="KW-0472">Membrane</keyword>
<sequence>MTQPDAAPPRDRRNPSLGDMVRSVVVLGVLAGLVVAFTAFLRDDPPKPASDVDYRQIATEASEGVDYPLLAPADVPDGWRANAARLDPGDPPSWHLGMVTADDDYVGLEQAEASVGSMVKKYARGARSDGTASLGGETWSVRVADDETTFVRRDSDVTVLVTGDAPRDEMEGYVESLEPA</sequence>
<protein>
    <submittedName>
        <fullName evidence="2">DUF4245 domain-containing protein</fullName>
    </submittedName>
</protein>
<dbReference type="Proteomes" id="UP001164390">
    <property type="component" value="Chromosome"/>
</dbReference>
<feature type="transmembrane region" description="Helical" evidence="1">
    <location>
        <begin position="20"/>
        <end position="41"/>
    </location>
</feature>
<name>A0AA46TJX3_9ACTN</name>
<evidence type="ECO:0000313" key="2">
    <source>
        <dbReference type="EMBL" id="UYM06244.1"/>
    </source>
</evidence>
<dbReference type="RefSeq" id="WP_271635116.1">
    <property type="nucleotide sequence ID" value="NZ_CP094970.1"/>
</dbReference>